<sequence length="86" mass="9751">MPVGSFDFMVSENLFYIRQSLVSESSVFALYPTNSRFNHSCAPNTNASDNVDDTKEMFATNDIDSEYGSLQWILVDIRGADCNRQR</sequence>
<dbReference type="Gene3D" id="2.170.270.10">
    <property type="entry name" value="SET domain"/>
    <property type="match status" value="1"/>
</dbReference>
<dbReference type="AlphaFoldDB" id="A0A1V6QIT8"/>
<reference evidence="2" key="1">
    <citation type="journal article" date="2017" name="Nat. Microbiol.">
        <title>Global analysis of biosynthetic gene clusters reveals vast potential of secondary metabolite production in Penicillium species.</title>
        <authorList>
            <person name="Nielsen J.C."/>
            <person name="Grijseels S."/>
            <person name="Prigent S."/>
            <person name="Ji B."/>
            <person name="Dainat J."/>
            <person name="Nielsen K.F."/>
            <person name="Frisvad J.C."/>
            <person name="Workman M."/>
            <person name="Nielsen J."/>
        </authorList>
    </citation>
    <scope>NUCLEOTIDE SEQUENCE [LARGE SCALE GENOMIC DNA]</scope>
    <source>
        <strain evidence="2">IBT 31811</strain>
    </source>
</reference>
<dbReference type="EMBL" id="MDYN01000003">
    <property type="protein sequence ID" value="OQD88796.1"/>
    <property type="molecule type" value="Genomic_DNA"/>
</dbReference>
<evidence type="ECO:0000313" key="2">
    <source>
        <dbReference type="Proteomes" id="UP000191672"/>
    </source>
</evidence>
<organism evidence="1 2">
    <name type="scientific">Penicillium antarcticum</name>
    <dbReference type="NCBI Taxonomy" id="416450"/>
    <lineage>
        <taxon>Eukaryota</taxon>
        <taxon>Fungi</taxon>
        <taxon>Dikarya</taxon>
        <taxon>Ascomycota</taxon>
        <taxon>Pezizomycotina</taxon>
        <taxon>Eurotiomycetes</taxon>
        <taxon>Eurotiomycetidae</taxon>
        <taxon>Eurotiales</taxon>
        <taxon>Aspergillaceae</taxon>
        <taxon>Penicillium</taxon>
    </lineage>
</organism>
<evidence type="ECO:0008006" key="3">
    <source>
        <dbReference type="Google" id="ProtNLM"/>
    </source>
</evidence>
<evidence type="ECO:0000313" key="1">
    <source>
        <dbReference type="EMBL" id="OQD88796.1"/>
    </source>
</evidence>
<dbReference type="Proteomes" id="UP000191672">
    <property type="component" value="Unassembled WGS sequence"/>
</dbReference>
<comment type="caution">
    <text evidence="1">The sequence shown here is derived from an EMBL/GenBank/DDBJ whole genome shotgun (WGS) entry which is preliminary data.</text>
</comment>
<keyword evidence="2" id="KW-1185">Reference proteome</keyword>
<accession>A0A1V6QIT8</accession>
<protein>
    <recommendedName>
        <fullName evidence="3">SET domain-containing protein</fullName>
    </recommendedName>
</protein>
<gene>
    <name evidence="1" type="ORF">PENANT_c003G00531</name>
</gene>
<dbReference type="InterPro" id="IPR046341">
    <property type="entry name" value="SET_dom_sf"/>
</dbReference>
<dbReference type="SUPFAM" id="SSF82199">
    <property type="entry name" value="SET domain"/>
    <property type="match status" value="1"/>
</dbReference>
<name>A0A1V6QIT8_9EURO</name>
<proteinExistence type="predicted"/>